<dbReference type="Proteomes" id="UP000587070">
    <property type="component" value="Unassembled WGS sequence"/>
</dbReference>
<name>A0A840G7W9_RHOTE</name>
<evidence type="ECO:0000313" key="2">
    <source>
        <dbReference type="Proteomes" id="UP000587070"/>
    </source>
</evidence>
<accession>A0A840G7W9</accession>
<evidence type="ECO:0000313" key="1">
    <source>
        <dbReference type="EMBL" id="MBB4247966.1"/>
    </source>
</evidence>
<proteinExistence type="predicted"/>
<sequence length="74" mass="8075">MTQTTERATSINDSLNRLMAYAARLGAAGDADGADAHIGIARGFFGYASHDLTEEDRDYWQQVLFPQPSDSPVL</sequence>
<reference evidence="1 2" key="1">
    <citation type="submission" date="2020-08" db="EMBL/GenBank/DDBJ databases">
        <title>Genome sequencing of Purple Non-Sulfur Bacteria from various extreme environments.</title>
        <authorList>
            <person name="Mayer M."/>
        </authorList>
    </citation>
    <scope>NUCLEOTIDE SEQUENCE [LARGE SCALE GENOMIC DNA]</scope>
    <source>
        <strain evidence="1 2">2761</strain>
    </source>
</reference>
<dbReference type="EMBL" id="JACIGE010000008">
    <property type="protein sequence ID" value="MBB4247966.1"/>
    <property type="molecule type" value="Genomic_DNA"/>
</dbReference>
<organism evidence="1 2">
    <name type="scientific">Rhodocyclus tenuis</name>
    <name type="common">Rhodospirillum tenue</name>
    <dbReference type="NCBI Taxonomy" id="1066"/>
    <lineage>
        <taxon>Bacteria</taxon>
        <taxon>Pseudomonadati</taxon>
        <taxon>Pseudomonadota</taxon>
        <taxon>Betaproteobacteria</taxon>
        <taxon>Rhodocyclales</taxon>
        <taxon>Rhodocyclaceae</taxon>
        <taxon>Rhodocyclus</taxon>
    </lineage>
</organism>
<dbReference type="RefSeq" id="WP_153116896.1">
    <property type="nucleotide sequence ID" value="NZ_JACIGE010000008.1"/>
</dbReference>
<gene>
    <name evidence="1" type="ORF">GGD90_002352</name>
</gene>
<comment type="caution">
    <text evidence="1">The sequence shown here is derived from an EMBL/GenBank/DDBJ whole genome shotgun (WGS) entry which is preliminary data.</text>
</comment>
<keyword evidence="2" id="KW-1185">Reference proteome</keyword>
<dbReference type="AlphaFoldDB" id="A0A840G7W9"/>
<protein>
    <submittedName>
        <fullName evidence="1">Uncharacterized protein</fullName>
    </submittedName>
</protein>